<gene>
    <name evidence="1" type="ORF">GO620_003380</name>
</gene>
<dbReference type="SUPFAM" id="SSF53300">
    <property type="entry name" value="vWA-like"/>
    <property type="match status" value="1"/>
</dbReference>
<accession>A0A6I4I2H8</accession>
<proteinExistence type="predicted"/>
<dbReference type="InterPro" id="IPR036465">
    <property type="entry name" value="vWFA_dom_sf"/>
</dbReference>
<evidence type="ECO:0008006" key="3">
    <source>
        <dbReference type="Google" id="ProtNLM"/>
    </source>
</evidence>
<dbReference type="PANTHER" id="PTHR37947">
    <property type="entry name" value="BLL2462 PROTEIN"/>
    <property type="match status" value="1"/>
</dbReference>
<dbReference type="Gene3D" id="3.40.50.410">
    <property type="entry name" value="von Willebrand factor, type A domain"/>
    <property type="match status" value="1"/>
</dbReference>
<dbReference type="PANTHER" id="PTHR37947:SF1">
    <property type="entry name" value="BLL2462 PROTEIN"/>
    <property type="match status" value="1"/>
</dbReference>
<dbReference type="AlphaFoldDB" id="A0A6I4I2H8"/>
<evidence type="ECO:0000313" key="2">
    <source>
        <dbReference type="Proteomes" id="UP000429232"/>
    </source>
</evidence>
<dbReference type="EMBL" id="CP066775">
    <property type="protein sequence ID" value="QQL50510.1"/>
    <property type="molecule type" value="Genomic_DNA"/>
</dbReference>
<organism evidence="1 2">
    <name type="scientific">Mucilaginibacter ginkgonis</name>
    <dbReference type="NCBI Taxonomy" id="2682091"/>
    <lineage>
        <taxon>Bacteria</taxon>
        <taxon>Pseudomonadati</taxon>
        <taxon>Bacteroidota</taxon>
        <taxon>Sphingobacteriia</taxon>
        <taxon>Sphingobacteriales</taxon>
        <taxon>Sphingobacteriaceae</taxon>
        <taxon>Mucilaginibacter</taxon>
    </lineage>
</organism>
<dbReference type="Proteomes" id="UP000429232">
    <property type="component" value="Chromosome"/>
</dbReference>
<protein>
    <recommendedName>
        <fullName evidence="3">VWA domain-containing protein</fullName>
    </recommendedName>
</protein>
<evidence type="ECO:0000313" key="1">
    <source>
        <dbReference type="EMBL" id="QQL50510.1"/>
    </source>
</evidence>
<reference evidence="1 2" key="1">
    <citation type="submission" date="2020-12" db="EMBL/GenBank/DDBJ databases">
        <title>HMF7856_wgs.fasta genome submission.</title>
        <authorList>
            <person name="Kang H."/>
            <person name="Kim H."/>
            <person name="Joh K."/>
        </authorList>
    </citation>
    <scope>NUCLEOTIDE SEQUENCE [LARGE SCALE GENOMIC DNA]</scope>
    <source>
        <strain evidence="1 2">HMF7856</strain>
    </source>
</reference>
<name>A0A6I4I2H8_9SPHI</name>
<keyword evidence="2" id="KW-1185">Reference proteome</keyword>
<dbReference type="KEGG" id="mgik:GO620_003380"/>
<dbReference type="RefSeq" id="WP_157526336.1">
    <property type="nucleotide sequence ID" value="NZ_CP066775.1"/>
</dbReference>
<sequence length="693" mass="76773">MHFLFAISWGSVSGWWVLLCLLAGALYAWLMYRLPVVFNNRLRYALTAFRFLAVTLIALLLLSPIIKSTNYQPQKPLVLVAVDNSASIQKFNPPSVNLKQVVNDMGQLKQALGDKYDVREFHFGKDLQPGLPANFTAKQTDIAGALHQLNDGFANQNIGAIVLATDGLYNEGTDPAYEAKNIKSGIYTIGLGDTTTRRDLFITNVNYNKTALLENDFEVEVSVGAYLGKGETMHLTVAEDGKPVLSKEILVNNNNFQKTVSLKLHADEKGLHKFTFSIAPAKNEASLQNNTETIYVEVIDARQKVLLVYNGPHPDIGTLTHAIEANRNFEVKSVKLADLVAAKTANYNLVILYQITDFNQTLQALTAGTSTWVIGGAQTDPGAFNREQRLLQLIITRVDNQEVFALPQTGFSAFTLSDSTLRKIAQMPPLIAMFGNYNAIGNAAVLFKQKIGSIGTNYPLMVFGDDRGRRTAVLAGEGLWRWHLAEYETFGTHSALEELVSQTVMYLTANASRQRFRAYAAKNIFNEGEHVLLNAELYNEALALTNAPDVKLDLKNSNGKNYSFQFSRNGQSYQLDAGDLPAGDYSYTAATQLGKETFKASGQLSVKAIGLEAKQSRADHNLLYNIAKSSGGQLLQPNEIGKLADLIRKNDNIKTILNEDKHYSEPIDLKWVFAIILLLLSAEWFLRKREGEI</sequence>